<sequence length="1068" mass="119010">MFRSVPKGPADPVFILSSKVKADKSPSKIDLGVGVYRNEQGKYNELGVLKQAKELLTKAELGHDYEVTTGDAEFVKNACKVLFGAESEPVNTGRIASAQAISGTGSIHLAALFLSRAKEFKGKKVYIGTPAWGNYEPLFNLVGFEVVKYRHYDAERGTVAFGDLLNAVEKAPSGSIFVLQGCCHNPSGADLSKEQWRTLARAMKPKGHFPFFDMAYQGLGAPLAEDAFGLRHFTEQGFELLACQSFSKNFGLYGERCGVLHILTEKEVVAANVYDQLRCLIRWEFSSSPAYGSRLVNTVLKDGALTSRWQDELVEMRERLVGLRRTLYDLLTKKQKTPGNWDAILTSTGLFCFLRLSPQQCETLGSKHHIYMLLSGRINVSGMNQSNIERIAQAIDEVVQGAPPSRFCSRCRRQKIKCSGQQPCANCGKRNLTCIFDDRDNKVLVTQGYLSDLQAKVARLQNASNASSATNPLLEEDQDVRPRVERSHSPGEVPLRTAQSSGGGTRESTPGTDGPRETANLTNPLTETPSRFMAASNGQTFYMGTSSNWSFHGQVLSLVHEHMHKSPLPAAELLFDGSAYDLPWDRTRSLPDSASPVIPSIDYAIFLINAVKFHCAQMMHLFEEEEFMFNLHAFYTSTGDKAVWKESLWYIHFLLIIAFGKTFVQQKNHSPRPPGADFFIYALQLLPDTNKLCRDPIVATEVLCCIALYLQSLDSRNAAHVTIGQAMRIALIQGMHTDMPVMNLGDVVVQRCRKIWWTIFILDRHMTSLMGLPQSIRDEDVSCQLPNYQNSPQRAAALNMQIKLAKIHTDIASTVYGSKGRLRKKFVLSIKTTIVIVTRPLLFCCMKKVFESPQQVVPLISSPKIRKVLHMSLEASQKILAILESLQDQGLLETFLPWDLDALFVSTMVLIVTRFVDSSLLDDRTLWLDKAFALMETMIAGGNRIADYRMRELRRLDEMLAEYAALQERPLTMDALSQQQLTQLNTSMNQTGAGMPEDPTSTKPMFASPDGGPLYSGFSDEGSGFGDDLTAEQILAVADSMDIEGKDWLSFGVFDNYQPLEMVDPQMQ</sequence>
<organism evidence="11 12">
    <name type="scientific">Ascochyta lentis</name>
    <dbReference type="NCBI Taxonomy" id="205686"/>
    <lineage>
        <taxon>Eukaryota</taxon>
        <taxon>Fungi</taxon>
        <taxon>Dikarya</taxon>
        <taxon>Ascomycota</taxon>
        <taxon>Pezizomycotina</taxon>
        <taxon>Dothideomycetes</taxon>
        <taxon>Pleosporomycetidae</taxon>
        <taxon>Pleosporales</taxon>
        <taxon>Pleosporineae</taxon>
        <taxon>Didymellaceae</taxon>
        <taxon>Ascochyta</taxon>
    </lineage>
</organism>
<dbReference type="GO" id="GO:0006351">
    <property type="term" value="P:DNA-templated transcription"/>
    <property type="evidence" value="ECO:0007669"/>
    <property type="project" value="InterPro"/>
</dbReference>
<dbReference type="CDD" id="cd00609">
    <property type="entry name" value="AAT_like"/>
    <property type="match status" value="1"/>
</dbReference>
<comment type="similarity">
    <text evidence="2">Belongs to the class-I pyridoxal-phosphate-dependent aminotransferase family.</text>
</comment>
<dbReference type="Gene3D" id="3.40.640.10">
    <property type="entry name" value="Type I PLP-dependent aspartate aminotransferase-like (Major domain)"/>
    <property type="match status" value="1"/>
</dbReference>
<dbReference type="PANTHER" id="PTHR11879:SF55">
    <property type="entry name" value="GLUTAMATE OXALOACETATE TRANSAMINASE 1, ISOFORM B"/>
    <property type="match status" value="1"/>
</dbReference>
<dbReference type="GO" id="GO:0003677">
    <property type="term" value="F:DNA binding"/>
    <property type="evidence" value="ECO:0007669"/>
    <property type="project" value="InterPro"/>
</dbReference>
<dbReference type="GO" id="GO:0030170">
    <property type="term" value="F:pyridoxal phosphate binding"/>
    <property type="evidence" value="ECO:0007669"/>
    <property type="project" value="InterPro"/>
</dbReference>
<dbReference type="PRINTS" id="PR00799">
    <property type="entry name" value="TRANSAMINASE"/>
</dbReference>
<dbReference type="InterPro" id="IPR000796">
    <property type="entry name" value="Asp_trans"/>
</dbReference>
<evidence type="ECO:0000256" key="6">
    <source>
        <dbReference type="ARBA" id="ARBA00022723"/>
    </source>
</evidence>
<dbReference type="AlphaFoldDB" id="A0A8H7MEY4"/>
<dbReference type="GO" id="GO:0005829">
    <property type="term" value="C:cytosol"/>
    <property type="evidence" value="ECO:0007669"/>
    <property type="project" value="TreeGrafter"/>
</dbReference>
<evidence type="ECO:0000256" key="3">
    <source>
        <dbReference type="ARBA" id="ARBA00011738"/>
    </source>
</evidence>
<dbReference type="InterPro" id="IPR015421">
    <property type="entry name" value="PyrdxlP-dep_Trfase_major"/>
</dbReference>
<dbReference type="Pfam" id="PF00172">
    <property type="entry name" value="Zn_clus"/>
    <property type="match status" value="1"/>
</dbReference>
<evidence type="ECO:0000256" key="8">
    <source>
        <dbReference type="ARBA" id="ARBA00023242"/>
    </source>
</evidence>
<evidence type="ECO:0000256" key="7">
    <source>
        <dbReference type="ARBA" id="ARBA00022898"/>
    </source>
</evidence>
<feature type="region of interest" description="Disordered" evidence="9">
    <location>
        <begin position="463"/>
        <end position="530"/>
    </location>
</feature>
<evidence type="ECO:0000256" key="4">
    <source>
        <dbReference type="ARBA" id="ARBA00022576"/>
    </source>
</evidence>
<evidence type="ECO:0000313" key="12">
    <source>
        <dbReference type="Proteomes" id="UP000651452"/>
    </source>
</evidence>
<evidence type="ECO:0000259" key="10">
    <source>
        <dbReference type="PROSITE" id="PS50048"/>
    </source>
</evidence>
<dbReference type="Gene3D" id="3.90.1150.10">
    <property type="entry name" value="Aspartate Aminotransferase, domain 1"/>
    <property type="match status" value="1"/>
</dbReference>
<dbReference type="GO" id="GO:0000981">
    <property type="term" value="F:DNA-binding transcription factor activity, RNA polymerase II-specific"/>
    <property type="evidence" value="ECO:0007669"/>
    <property type="project" value="InterPro"/>
</dbReference>
<keyword evidence="7" id="KW-0663">Pyridoxal phosphate</keyword>
<dbReference type="InterPro" id="IPR004839">
    <property type="entry name" value="Aminotransferase_I/II_large"/>
</dbReference>
<name>A0A8H7MEY4_9PLEO</name>
<dbReference type="Proteomes" id="UP000651452">
    <property type="component" value="Unassembled WGS sequence"/>
</dbReference>
<dbReference type="InterPro" id="IPR015424">
    <property type="entry name" value="PyrdxlP-dep_Trfase"/>
</dbReference>
<evidence type="ECO:0000256" key="1">
    <source>
        <dbReference type="ARBA" id="ARBA00001933"/>
    </source>
</evidence>
<dbReference type="CDD" id="cd12148">
    <property type="entry name" value="fungal_TF_MHR"/>
    <property type="match status" value="1"/>
</dbReference>
<dbReference type="InterPro" id="IPR007219">
    <property type="entry name" value="XnlR_reg_dom"/>
</dbReference>
<dbReference type="GO" id="GO:0008270">
    <property type="term" value="F:zinc ion binding"/>
    <property type="evidence" value="ECO:0007669"/>
    <property type="project" value="InterPro"/>
</dbReference>
<gene>
    <name evidence="11" type="ORF">EKO04_003786</name>
</gene>
<accession>A0A8H7MEY4</accession>
<reference evidence="11" key="2">
    <citation type="submission" date="2020-09" db="EMBL/GenBank/DDBJ databases">
        <title>Reference genome assembly for Australian Ascochyta lentis isolate Al4.</title>
        <authorList>
            <person name="Lee R.C."/>
            <person name="Farfan-Caceres L.M."/>
            <person name="Debler J.W."/>
            <person name="Williams A.H."/>
            <person name="Henares B.M."/>
        </authorList>
    </citation>
    <scope>NUCLEOTIDE SEQUENCE</scope>
    <source>
        <strain evidence="11">Al4</strain>
    </source>
</reference>
<comment type="caution">
    <text evidence="11">The sequence shown here is derived from an EMBL/GenBank/DDBJ whole genome shotgun (WGS) entry which is preliminary data.</text>
</comment>
<dbReference type="InterPro" id="IPR015422">
    <property type="entry name" value="PyrdxlP-dep_Trfase_small"/>
</dbReference>
<evidence type="ECO:0000256" key="9">
    <source>
        <dbReference type="SAM" id="MobiDB-lite"/>
    </source>
</evidence>
<dbReference type="EMBL" id="RZGK01000006">
    <property type="protein sequence ID" value="KAF9698136.1"/>
    <property type="molecule type" value="Genomic_DNA"/>
</dbReference>
<keyword evidence="12" id="KW-1185">Reference proteome</keyword>
<comment type="cofactor">
    <cofactor evidence="1">
        <name>pyridoxal 5'-phosphate</name>
        <dbReference type="ChEBI" id="CHEBI:597326"/>
    </cofactor>
</comment>
<comment type="subunit">
    <text evidence="3">Homodimer.</text>
</comment>
<dbReference type="InterPro" id="IPR001138">
    <property type="entry name" value="Zn2Cys6_DnaBD"/>
</dbReference>
<keyword evidence="8" id="KW-0539">Nucleus</keyword>
<feature type="compositionally biased region" description="Polar residues" evidence="9">
    <location>
        <begin position="519"/>
        <end position="529"/>
    </location>
</feature>
<keyword evidence="5" id="KW-0808">Transferase</keyword>
<dbReference type="GO" id="GO:0006532">
    <property type="term" value="P:aspartate biosynthetic process"/>
    <property type="evidence" value="ECO:0007669"/>
    <property type="project" value="TreeGrafter"/>
</dbReference>
<proteinExistence type="inferred from homology"/>
<dbReference type="InterPro" id="IPR036864">
    <property type="entry name" value="Zn2-C6_fun-type_DNA-bd_sf"/>
</dbReference>
<evidence type="ECO:0000256" key="2">
    <source>
        <dbReference type="ARBA" id="ARBA00007441"/>
    </source>
</evidence>
<dbReference type="SMART" id="SM00906">
    <property type="entry name" value="Fungal_trans"/>
    <property type="match status" value="1"/>
</dbReference>
<dbReference type="Pfam" id="PF00155">
    <property type="entry name" value="Aminotran_1_2"/>
    <property type="match status" value="1"/>
</dbReference>
<dbReference type="SUPFAM" id="SSF53383">
    <property type="entry name" value="PLP-dependent transferases"/>
    <property type="match status" value="1"/>
</dbReference>
<feature type="domain" description="Zn(2)-C6 fungal-type" evidence="10">
    <location>
        <begin position="408"/>
        <end position="436"/>
    </location>
</feature>
<reference evidence="11" key="1">
    <citation type="submission" date="2018-12" db="EMBL/GenBank/DDBJ databases">
        <authorList>
            <person name="Syme R.A."/>
            <person name="Farfan-Caceres L."/>
            <person name="Lichtenzveig J."/>
        </authorList>
    </citation>
    <scope>NUCLEOTIDE SEQUENCE</scope>
    <source>
        <strain evidence="11">Al4</strain>
    </source>
</reference>
<dbReference type="CDD" id="cd00067">
    <property type="entry name" value="GAL4"/>
    <property type="match status" value="1"/>
</dbReference>
<feature type="compositionally biased region" description="Basic and acidic residues" evidence="9">
    <location>
        <begin position="479"/>
        <end position="489"/>
    </location>
</feature>
<dbReference type="GO" id="GO:0004069">
    <property type="term" value="F:L-aspartate:2-oxoglutarate aminotransferase activity"/>
    <property type="evidence" value="ECO:0007669"/>
    <property type="project" value="TreeGrafter"/>
</dbReference>
<dbReference type="NCBIfam" id="NF006719">
    <property type="entry name" value="PRK09257.1"/>
    <property type="match status" value="1"/>
</dbReference>
<dbReference type="SMART" id="SM00066">
    <property type="entry name" value="GAL4"/>
    <property type="match status" value="1"/>
</dbReference>
<dbReference type="PANTHER" id="PTHR11879">
    <property type="entry name" value="ASPARTATE AMINOTRANSFERASE"/>
    <property type="match status" value="1"/>
</dbReference>
<dbReference type="Gene3D" id="4.10.240.10">
    <property type="entry name" value="Zn(2)-C6 fungal-type DNA-binding domain"/>
    <property type="match status" value="1"/>
</dbReference>
<dbReference type="OrthoDB" id="3990906at2759"/>
<keyword evidence="6" id="KW-0479">Metal-binding</keyword>
<dbReference type="SUPFAM" id="SSF57701">
    <property type="entry name" value="Zn2/Cys6 DNA-binding domain"/>
    <property type="match status" value="1"/>
</dbReference>
<evidence type="ECO:0000256" key="5">
    <source>
        <dbReference type="ARBA" id="ARBA00022679"/>
    </source>
</evidence>
<dbReference type="PROSITE" id="PS50048">
    <property type="entry name" value="ZN2_CY6_FUNGAL_2"/>
    <property type="match status" value="1"/>
</dbReference>
<protein>
    <recommendedName>
        <fullName evidence="10">Zn(2)-C6 fungal-type domain-containing protein</fullName>
    </recommendedName>
</protein>
<dbReference type="Pfam" id="PF04082">
    <property type="entry name" value="Fungal_trans"/>
    <property type="match status" value="1"/>
</dbReference>
<evidence type="ECO:0000313" key="11">
    <source>
        <dbReference type="EMBL" id="KAF9698136.1"/>
    </source>
</evidence>
<keyword evidence="4" id="KW-0032">Aminotransferase</keyword>